<keyword evidence="3" id="KW-1185">Reference proteome</keyword>
<protein>
    <submittedName>
        <fullName evidence="2">Uncharacterized protein</fullName>
    </submittedName>
</protein>
<feature type="transmembrane region" description="Helical" evidence="1">
    <location>
        <begin position="17"/>
        <end position="38"/>
    </location>
</feature>
<dbReference type="Ensembl" id="ENSCLMT00005029095.1">
    <property type="protein sequence ID" value="ENSCLMP00005027900.1"/>
    <property type="gene ID" value="ENSCLMG00005013601.1"/>
</dbReference>
<dbReference type="Proteomes" id="UP000694565">
    <property type="component" value="Unplaced"/>
</dbReference>
<evidence type="ECO:0000313" key="3">
    <source>
        <dbReference type="Proteomes" id="UP000694565"/>
    </source>
</evidence>
<accession>A0A8C2ZJI9</accession>
<evidence type="ECO:0000313" key="2">
    <source>
        <dbReference type="Ensembl" id="ENSCLMP00005027900.1"/>
    </source>
</evidence>
<sequence>MDKRPGPFPSYLSCPSVIVNIPFLHGWTSFLFFVFHCFKYESNMRLELLVKRNKHVAAPEANSFTVQRAARWPLYEQNYICFLKAPRESNRGGIPLPAWTEVQ</sequence>
<keyword evidence="1" id="KW-0812">Transmembrane</keyword>
<reference evidence="2" key="2">
    <citation type="submission" date="2025-09" db="UniProtKB">
        <authorList>
            <consortium name="Ensembl"/>
        </authorList>
    </citation>
    <scope>IDENTIFICATION</scope>
</reference>
<organism evidence="2 3">
    <name type="scientific">Cyclopterus lumpus</name>
    <name type="common">Lumpsucker</name>
    <dbReference type="NCBI Taxonomy" id="8103"/>
    <lineage>
        <taxon>Eukaryota</taxon>
        <taxon>Metazoa</taxon>
        <taxon>Chordata</taxon>
        <taxon>Craniata</taxon>
        <taxon>Vertebrata</taxon>
        <taxon>Euteleostomi</taxon>
        <taxon>Actinopterygii</taxon>
        <taxon>Neopterygii</taxon>
        <taxon>Teleostei</taxon>
        <taxon>Neoteleostei</taxon>
        <taxon>Acanthomorphata</taxon>
        <taxon>Eupercaria</taxon>
        <taxon>Perciformes</taxon>
        <taxon>Cottioidei</taxon>
        <taxon>Cottales</taxon>
        <taxon>Cyclopteridae</taxon>
        <taxon>Cyclopterus</taxon>
    </lineage>
</organism>
<name>A0A8C2ZJI9_CYCLU</name>
<reference evidence="2" key="1">
    <citation type="submission" date="2025-08" db="UniProtKB">
        <authorList>
            <consortium name="Ensembl"/>
        </authorList>
    </citation>
    <scope>IDENTIFICATION</scope>
</reference>
<keyword evidence="1" id="KW-1133">Transmembrane helix</keyword>
<keyword evidence="1" id="KW-0472">Membrane</keyword>
<proteinExistence type="predicted"/>
<evidence type="ECO:0000256" key="1">
    <source>
        <dbReference type="SAM" id="Phobius"/>
    </source>
</evidence>
<dbReference type="AlphaFoldDB" id="A0A8C2ZJI9"/>